<proteinExistence type="predicted"/>
<dbReference type="SUPFAM" id="SSF53335">
    <property type="entry name" value="S-adenosyl-L-methionine-dependent methyltransferases"/>
    <property type="match status" value="1"/>
</dbReference>
<dbReference type="InterPro" id="IPR036390">
    <property type="entry name" value="WH_DNA-bd_sf"/>
</dbReference>
<sequence>MSAAKVIQTLNSFDPANCKDELERVELISAARSLLAKATTPFEFVHDITHSTPMLTVGIKLAHDAQLFEKWQKQGGGAKTTKQLASLIGADPPFLHRYLVHMVACNVLEQVDENTFKQTHLSEGLTVPTLVAWVDYLYEFLLPLQLGWPEYLKKNGLKEPPHSRDGLFQDVFKCPGKTLFNYLEEKPEAGDMFNTCMTGWGGHRMGWLDFYPTEQLIDKKTDTPILVDVGGNVGHDLEKFLAKHPGTASRLVLEDLPEVIERATCDKKIKRVKHNFFDPQPIKGARAYYLKTVLHDWSDEHAVKILRSLKPGLVPGYSKILINDVVIKATDPDWKTTGEDLAVMMVVGSLERPEIRWNRLITEAGLSVVKIASHPAALESIIEVELLAN</sequence>
<dbReference type="SUPFAM" id="SSF46785">
    <property type="entry name" value="Winged helix' DNA-binding domain"/>
    <property type="match status" value="1"/>
</dbReference>
<dbReference type="InterPro" id="IPR029063">
    <property type="entry name" value="SAM-dependent_MTases_sf"/>
</dbReference>
<gene>
    <name evidence="5" type="ORF">Daus18300_008827</name>
</gene>
<dbReference type="PANTHER" id="PTHR43712:SF17">
    <property type="entry name" value="O-METHYLTRANSFERASE"/>
    <property type="match status" value="1"/>
</dbReference>
<keyword evidence="1" id="KW-0489">Methyltransferase</keyword>
<evidence type="ECO:0000313" key="5">
    <source>
        <dbReference type="EMBL" id="KAL1861564.1"/>
    </source>
</evidence>
<dbReference type="PROSITE" id="PS51683">
    <property type="entry name" value="SAM_OMT_II"/>
    <property type="match status" value="1"/>
</dbReference>
<keyword evidence="2" id="KW-0808">Transferase</keyword>
<evidence type="ECO:0000256" key="3">
    <source>
        <dbReference type="ARBA" id="ARBA00022691"/>
    </source>
</evidence>
<dbReference type="Gene3D" id="1.10.10.10">
    <property type="entry name" value="Winged helix-like DNA-binding domain superfamily/Winged helix DNA-binding domain"/>
    <property type="match status" value="1"/>
</dbReference>
<dbReference type="InterPro" id="IPR036388">
    <property type="entry name" value="WH-like_DNA-bd_sf"/>
</dbReference>
<protein>
    <recommendedName>
        <fullName evidence="4">O-methyltransferase C-terminal domain-containing protein</fullName>
    </recommendedName>
</protein>
<dbReference type="InterPro" id="IPR001077">
    <property type="entry name" value="COMT_C"/>
</dbReference>
<feature type="domain" description="O-methyltransferase C-terminal" evidence="4">
    <location>
        <begin position="223"/>
        <end position="366"/>
    </location>
</feature>
<dbReference type="EMBL" id="JAWRVE010000085">
    <property type="protein sequence ID" value="KAL1861564.1"/>
    <property type="molecule type" value="Genomic_DNA"/>
</dbReference>
<evidence type="ECO:0000259" key="4">
    <source>
        <dbReference type="Pfam" id="PF00891"/>
    </source>
</evidence>
<dbReference type="PANTHER" id="PTHR43712">
    <property type="entry name" value="PUTATIVE (AFU_ORTHOLOGUE AFUA_4G14580)-RELATED"/>
    <property type="match status" value="1"/>
</dbReference>
<dbReference type="Proteomes" id="UP001583177">
    <property type="component" value="Unassembled WGS sequence"/>
</dbReference>
<dbReference type="Gene3D" id="3.40.50.150">
    <property type="entry name" value="Vaccinia Virus protein VP39"/>
    <property type="match status" value="1"/>
</dbReference>
<comment type="caution">
    <text evidence="5">The sequence shown here is derived from an EMBL/GenBank/DDBJ whole genome shotgun (WGS) entry which is preliminary data.</text>
</comment>
<name>A0ABR3WGR9_9PEZI</name>
<keyword evidence="6" id="KW-1185">Reference proteome</keyword>
<evidence type="ECO:0000256" key="2">
    <source>
        <dbReference type="ARBA" id="ARBA00022679"/>
    </source>
</evidence>
<accession>A0ABR3WGR9</accession>
<keyword evidence="3" id="KW-0949">S-adenosyl-L-methionine</keyword>
<organism evidence="5 6">
    <name type="scientific">Diaporthe australafricana</name>
    <dbReference type="NCBI Taxonomy" id="127596"/>
    <lineage>
        <taxon>Eukaryota</taxon>
        <taxon>Fungi</taxon>
        <taxon>Dikarya</taxon>
        <taxon>Ascomycota</taxon>
        <taxon>Pezizomycotina</taxon>
        <taxon>Sordariomycetes</taxon>
        <taxon>Sordariomycetidae</taxon>
        <taxon>Diaporthales</taxon>
        <taxon>Diaporthaceae</taxon>
        <taxon>Diaporthe</taxon>
    </lineage>
</organism>
<evidence type="ECO:0000256" key="1">
    <source>
        <dbReference type="ARBA" id="ARBA00022603"/>
    </source>
</evidence>
<dbReference type="InterPro" id="IPR016461">
    <property type="entry name" value="COMT-like"/>
</dbReference>
<evidence type="ECO:0000313" key="6">
    <source>
        <dbReference type="Proteomes" id="UP001583177"/>
    </source>
</evidence>
<reference evidence="5 6" key="1">
    <citation type="journal article" date="2024" name="IMA Fungus">
        <title>IMA Genome - F19 : A genome assembly and annotation guide to empower mycologists, including annotated draft genome sequences of Ceratocystis pirilliformis, Diaporthe australafricana, Fusarium ophioides, Paecilomyces lecythidis, and Sporothrix stenoceras.</title>
        <authorList>
            <person name="Aylward J."/>
            <person name="Wilson A.M."/>
            <person name="Visagie C.M."/>
            <person name="Spraker J."/>
            <person name="Barnes I."/>
            <person name="Buitendag C."/>
            <person name="Ceriani C."/>
            <person name="Del Mar Angel L."/>
            <person name="du Plessis D."/>
            <person name="Fuchs T."/>
            <person name="Gasser K."/>
            <person name="Kramer D."/>
            <person name="Li W."/>
            <person name="Munsamy K."/>
            <person name="Piso A."/>
            <person name="Price J.L."/>
            <person name="Sonnekus B."/>
            <person name="Thomas C."/>
            <person name="van der Nest A."/>
            <person name="van Dijk A."/>
            <person name="van Heerden A."/>
            <person name="van Vuuren N."/>
            <person name="Yilmaz N."/>
            <person name="Duong T.A."/>
            <person name="van der Merwe N.A."/>
            <person name="Wingfield M.J."/>
            <person name="Wingfield B.D."/>
        </authorList>
    </citation>
    <scope>NUCLEOTIDE SEQUENCE [LARGE SCALE GENOMIC DNA]</scope>
    <source>
        <strain evidence="5 6">CMW 18300</strain>
    </source>
</reference>
<dbReference type="Pfam" id="PF00891">
    <property type="entry name" value="Methyltransf_2"/>
    <property type="match status" value="1"/>
</dbReference>